<dbReference type="AlphaFoldDB" id="A0A546Y016"/>
<evidence type="ECO:0000313" key="2">
    <source>
        <dbReference type="EMBL" id="TRB06344.1"/>
    </source>
</evidence>
<proteinExistence type="predicted"/>
<organism evidence="2 3">
    <name type="scientific">Agrobacterium tumefaciens</name>
    <dbReference type="NCBI Taxonomy" id="358"/>
    <lineage>
        <taxon>Bacteria</taxon>
        <taxon>Pseudomonadati</taxon>
        <taxon>Pseudomonadota</taxon>
        <taxon>Alphaproteobacteria</taxon>
        <taxon>Hyphomicrobiales</taxon>
        <taxon>Rhizobiaceae</taxon>
        <taxon>Rhizobium/Agrobacterium group</taxon>
        <taxon>Agrobacterium</taxon>
        <taxon>Agrobacterium tumefaciens complex</taxon>
    </lineage>
</organism>
<dbReference type="RefSeq" id="WP_142857264.1">
    <property type="nucleotide sequence ID" value="NZ_SGOE01000003.1"/>
</dbReference>
<gene>
    <name evidence="2" type="ORF">EXN61_14300</name>
</gene>
<protein>
    <submittedName>
        <fullName evidence="2">Uncharacterized protein</fullName>
    </submittedName>
</protein>
<evidence type="ECO:0000256" key="1">
    <source>
        <dbReference type="SAM" id="MobiDB-lite"/>
    </source>
</evidence>
<feature type="compositionally biased region" description="Low complexity" evidence="1">
    <location>
        <begin position="133"/>
        <end position="158"/>
    </location>
</feature>
<comment type="caution">
    <text evidence="2">The sequence shown here is derived from an EMBL/GenBank/DDBJ whole genome shotgun (WGS) entry which is preliminary data.</text>
</comment>
<evidence type="ECO:0000313" key="3">
    <source>
        <dbReference type="Proteomes" id="UP000317023"/>
    </source>
</evidence>
<sequence length="279" mass="29563">MANNANTVSVPQAVNQSLDQLIKQRAAAAALFAKANSALYLVLGECKVLADATDKKVLKQACKDRGIEVKNNTHVYSLVLYIVFSDITRQKVSAYAAVLKKAEEAKLTSAAVVAKWIAASNGIEAIRTGGQRTNNSPNSSNGTTNTSNAQASTIAASNPSLQVSEEVPQEDDAKPEQRAKDFLAQGHGGVELDASFFPAEMPMGSVLAMLVEPTATGTYKVTFVTNAQSAVRPLLVTLGRELDREQADANSLILSDIIDSKEAELEAAIQAAREATNAE</sequence>
<name>A0A546Y016_AGRTU</name>
<dbReference type="Proteomes" id="UP000317023">
    <property type="component" value="Unassembled WGS sequence"/>
</dbReference>
<accession>A0A546Y016</accession>
<dbReference type="EMBL" id="SGOE01000003">
    <property type="protein sequence ID" value="TRB06344.1"/>
    <property type="molecule type" value="Genomic_DNA"/>
</dbReference>
<reference evidence="2 3" key="1">
    <citation type="journal article" date="2019" name="Appl. Microbiol. Biotechnol.">
        <title>Differential efficiency of wild type rhizogenic strains for rol gene transformation of plants.</title>
        <authorList>
            <person name="Desmet S."/>
            <person name="De Keyser E."/>
            <person name="Van Vaerenbergh J."/>
            <person name="Baeyen S."/>
            <person name="Van Huylenbroeck J."/>
            <person name="Geelen D."/>
            <person name="Dhooghe E."/>
        </authorList>
    </citation>
    <scope>NUCLEOTIDE SEQUENCE [LARGE SCALE GENOMIC DNA]</scope>
    <source>
        <strain evidence="2 3">MAFF210266</strain>
    </source>
</reference>
<feature type="region of interest" description="Disordered" evidence="1">
    <location>
        <begin position="128"/>
        <end position="176"/>
    </location>
</feature>